<dbReference type="InterPro" id="IPR039699">
    <property type="entry name" value="Ribosomal_uL30"/>
</dbReference>
<dbReference type="GO" id="GO:0003723">
    <property type="term" value="F:RNA binding"/>
    <property type="evidence" value="ECO:0007669"/>
    <property type="project" value="TreeGrafter"/>
</dbReference>
<dbReference type="Pfam" id="PF00327">
    <property type="entry name" value="Ribosomal_L30"/>
    <property type="match status" value="1"/>
</dbReference>
<dbReference type="PANTHER" id="PTHR11524">
    <property type="entry name" value="60S RIBOSOMAL PROTEIN L7"/>
    <property type="match status" value="1"/>
</dbReference>
<evidence type="ECO:0000259" key="3">
    <source>
        <dbReference type="Pfam" id="PF08079"/>
    </source>
</evidence>
<comment type="similarity">
    <text evidence="1">Belongs to the universal ribosomal protein uL30 family.</text>
</comment>
<evidence type="ECO:0000259" key="2">
    <source>
        <dbReference type="Pfam" id="PF00327"/>
    </source>
</evidence>
<dbReference type="GO" id="GO:0022625">
    <property type="term" value="C:cytosolic large ribosomal subunit"/>
    <property type="evidence" value="ECO:0007669"/>
    <property type="project" value="TreeGrafter"/>
</dbReference>
<keyword evidence="4" id="KW-1185">Reference proteome</keyword>
<name>A0A915ERR5_9BILA</name>
<dbReference type="Pfam" id="PF08079">
    <property type="entry name" value="Ribosomal_L30_N"/>
    <property type="match status" value="1"/>
</dbReference>
<organism evidence="4 5">
    <name type="scientific">Ditylenchus dipsaci</name>
    <dbReference type="NCBI Taxonomy" id="166011"/>
    <lineage>
        <taxon>Eukaryota</taxon>
        <taxon>Metazoa</taxon>
        <taxon>Ecdysozoa</taxon>
        <taxon>Nematoda</taxon>
        <taxon>Chromadorea</taxon>
        <taxon>Rhabditida</taxon>
        <taxon>Tylenchina</taxon>
        <taxon>Tylenchomorpha</taxon>
        <taxon>Sphaerularioidea</taxon>
        <taxon>Anguinidae</taxon>
        <taxon>Anguininae</taxon>
        <taxon>Ditylenchus</taxon>
    </lineage>
</organism>
<dbReference type="Proteomes" id="UP000887574">
    <property type="component" value="Unplaced"/>
</dbReference>
<protein>
    <submittedName>
        <fullName evidence="5">60S ribosomal protein L7</fullName>
    </submittedName>
</protein>
<evidence type="ECO:0000256" key="1">
    <source>
        <dbReference type="ARBA" id="ARBA00007594"/>
    </source>
</evidence>
<accession>A0A915ERR5</accession>
<dbReference type="InterPro" id="IPR036919">
    <property type="entry name" value="Ribo_uL30_ferredoxin-like_sf"/>
</dbReference>
<dbReference type="WBParaSite" id="jg8259">
    <property type="protein sequence ID" value="jg8259"/>
    <property type="gene ID" value="jg8259"/>
</dbReference>
<dbReference type="InterPro" id="IPR016082">
    <property type="entry name" value="Ribosomal_uL30_ferredoxin-like"/>
</dbReference>
<evidence type="ECO:0000313" key="5">
    <source>
        <dbReference type="WBParaSite" id="jg8259"/>
    </source>
</evidence>
<feature type="domain" description="Large ribosomal subunit protein uL30-like ferredoxin-like fold" evidence="2">
    <location>
        <begin position="81"/>
        <end position="108"/>
    </location>
</feature>
<dbReference type="GO" id="GO:0003735">
    <property type="term" value="F:structural constituent of ribosome"/>
    <property type="evidence" value="ECO:0007669"/>
    <property type="project" value="TreeGrafter"/>
</dbReference>
<feature type="domain" description="Large ribosomal subunit protein uL30 N-terminal eukaryotes" evidence="3">
    <location>
        <begin position="10"/>
        <end position="76"/>
    </location>
</feature>
<dbReference type="Gene3D" id="3.30.1390.20">
    <property type="entry name" value="Ribosomal protein L30, ferredoxin-like fold domain"/>
    <property type="match status" value="1"/>
</dbReference>
<proteinExistence type="inferred from homology"/>
<dbReference type="AlphaFoldDB" id="A0A915ERR5"/>
<dbReference type="PANTHER" id="PTHR11524:SF16">
    <property type="entry name" value="LARGE RIBOSOMAL SUBUNIT PROTEIN UL30"/>
    <property type="match status" value="1"/>
</dbReference>
<evidence type="ECO:0000313" key="4">
    <source>
        <dbReference type="Proteomes" id="UP000887574"/>
    </source>
</evidence>
<sequence>MVEAEKFPSVPETLLKRRKNRAALRAGALKNTIDKQKKTEIFKRAKQYLVEYRKLQKTDLVLKREAKKAGNYYVPDKPKLAFVVRIRGIGKIHPRSRKVLQLLHLRQITFAALARKLKFCRHQKFYQSASRLSLRLIRSLSHASPRLEYNRRIPPPKYSC</sequence>
<dbReference type="GO" id="GO:0000463">
    <property type="term" value="P:maturation of LSU-rRNA from tricistronic rRNA transcript (SSU-rRNA, 5.8S rRNA, LSU-rRNA)"/>
    <property type="evidence" value="ECO:0007669"/>
    <property type="project" value="TreeGrafter"/>
</dbReference>
<reference evidence="5" key="1">
    <citation type="submission" date="2022-11" db="UniProtKB">
        <authorList>
            <consortium name="WormBaseParasite"/>
        </authorList>
    </citation>
    <scope>IDENTIFICATION</scope>
</reference>
<dbReference type="InterPro" id="IPR012988">
    <property type="entry name" value="Ribosomal_uL30_N_euk"/>
</dbReference>